<protein>
    <submittedName>
        <fullName evidence="1">Uncharacterized protein</fullName>
    </submittedName>
</protein>
<comment type="caution">
    <text evidence="1">The sequence shown here is derived from an EMBL/GenBank/DDBJ whole genome shotgun (WGS) entry which is preliminary data.</text>
</comment>
<dbReference type="AlphaFoldDB" id="A0A9D4R9V2"/>
<evidence type="ECO:0000313" key="1">
    <source>
        <dbReference type="EMBL" id="KAH3860476.1"/>
    </source>
</evidence>
<keyword evidence="2" id="KW-1185">Reference proteome</keyword>
<reference evidence="1" key="1">
    <citation type="journal article" date="2019" name="bioRxiv">
        <title>The Genome of the Zebra Mussel, Dreissena polymorpha: A Resource for Invasive Species Research.</title>
        <authorList>
            <person name="McCartney M.A."/>
            <person name="Auch B."/>
            <person name="Kono T."/>
            <person name="Mallez S."/>
            <person name="Zhang Y."/>
            <person name="Obille A."/>
            <person name="Becker A."/>
            <person name="Abrahante J.E."/>
            <person name="Garbe J."/>
            <person name="Badalamenti J.P."/>
            <person name="Herman A."/>
            <person name="Mangelson H."/>
            <person name="Liachko I."/>
            <person name="Sullivan S."/>
            <person name="Sone E.D."/>
            <person name="Koren S."/>
            <person name="Silverstein K.A.T."/>
            <person name="Beckman K.B."/>
            <person name="Gohl D.M."/>
        </authorList>
    </citation>
    <scope>NUCLEOTIDE SEQUENCE</scope>
    <source>
        <strain evidence="1">Duluth1</strain>
        <tissue evidence="1">Whole animal</tissue>
    </source>
</reference>
<reference evidence="1" key="2">
    <citation type="submission" date="2020-11" db="EMBL/GenBank/DDBJ databases">
        <authorList>
            <person name="McCartney M.A."/>
            <person name="Auch B."/>
            <person name="Kono T."/>
            <person name="Mallez S."/>
            <person name="Becker A."/>
            <person name="Gohl D.M."/>
            <person name="Silverstein K.A.T."/>
            <person name="Koren S."/>
            <person name="Bechman K.B."/>
            <person name="Herman A."/>
            <person name="Abrahante J.E."/>
            <person name="Garbe J."/>
        </authorList>
    </citation>
    <scope>NUCLEOTIDE SEQUENCE</scope>
    <source>
        <strain evidence="1">Duluth1</strain>
        <tissue evidence="1">Whole animal</tissue>
    </source>
</reference>
<sequence length="218" mass="25085">MTNRRKSRLTAASRKYKWRKWGTQCKSTETGTEIKSTFSMEIDSITQPDSCSMAKTNPEEPVSDRVLDDLKPVYVKIETDRCFDTAEGFYSAFAISQQIVFEEKHQDLTKQNGINTAHEQLEYDARVIFLENCTREKSFDSTCVKIEQTGCEVMDQDVTRQIGNYSASVESEQRACAVMDKDTARQRDFEETVHSNIDQSHTLFVCVKREKNDLSKNE</sequence>
<name>A0A9D4R9V2_DREPO</name>
<evidence type="ECO:0000313" key="2">
    <source>
        <dbReference type="Proteomes" id="UP000828390"/>
    </source>
</evidence>
<dbReference type="EMBL" id="JAIWYP010000002">
    <property type="protein sequence ID" value="KAH3860476.1"/>
    <property type="molecule type" value="Genomic_DNA"/>
</dbReference>
<gene>
    <name evidence="1" type="ORF">DPMN_023376</name>
</gene>
<dbReference type="Proteomes" id="UP000828390">
    <property type="component" value="Unassembled WGS sequence"/>
</dbReference>
<proteinExistence type="predicted"/>
<accession>A0A9D4R9V2</accession>
<organism evidence="1 2">
    <name type="scientific">Dreissena polymorpha</name>
    <name type="common">Zebra mussel</name>
    <name type="synonym">Mytilus polymorpha</name>
    <dbReference type="NCBI Taxonomy" id="45954"/>
    <lineage>
        <taxon>Eukaryota</taxon>
        <taxon>Metazoa</taxon>
        <taxon>Spiralia</taxon>
        <taxon>Lophotrochozoa</taxon>
        <taxon>Mollusca</taxon>
        <taxon>Bivalvia</taxon>
        <taxon>Autobranchia</taxon>
        <taxon>Heteroconchia</taxon>
        <taxon>Euheterodonta</taxon>
        <taxon>Imparidentia</taxon>
        <taxon>Neoheterodontei</taxon>
        <taxon>Myida</taxon>
        <taxon>Dreissenoidea</taxon>
        <taxon>Dreissenidae</taxon>
        <taxon>Dreissena</taxon>
    </lineage>
</organism>